<evidence type="ECO:0000256" key="11">
    <source>
        <dbReference type="HAMAP-Rule" id="MF_00129"/>
    </source>
</evidence>
<sequence length="603" mass="66499">MNQVYEVIIIGGGHAGSEAACASARMGAKTLLLTHNIDTIGVMSCNPAIGGLGKTHLVREIDALDGLMGKAADASAIHRRTLNTSKGAAVQAVRVQSCRDHYRQSIRQQVEQTENLTLFQSEVTDVLIEGNQVVGVETKYGVRFGAKKVILTTGTFLAGRLHVGTKEVHGGRSGDQSADVLAETLKQHFDIGRLKTGTPPRIARNTIDFSELEVQPSDGNSRMISALGSSPLSPQVCHITYTNERSHDVIRKFMQDSPIFQQRQDLKGPRYCPSIEQKVDRFSEKNAHQIFIEPEGVFSNEIYPNGISTSLSYEAQKQFIATIKGFEHAVITRPGYAVSYGYFDPRGLYPWLETKVIDGLFFAGQINGTTGYEEAGAQGLMAGINAALQLAGKEPWVMSRSEGYIGVLIDDLVTNGTIEPYRMFTSRAEHRLSLRSDNAGTRLTQKGIELGVVKKDRQEWFTDYTLSYQGLEQQMHTVKVSVKGKKISLAAYVRQPNFDRQLLEQSLAGPYKKDVLEDVVIALQYTGYIEKQARHISRVDASDHVSIPSGFDYMKVKGLSSEVSEKLKHIQPVNIGQARRISGITPAAISLLTLYLRRVPHSV</sequence>
<comment type="subcellular location">
    <subcellularLocation>
        <location evidence="11">Cytoplasm</location>
    </subcellularLocation>
</comment>
<dbReference type="Gene3D" id="1.10.150.570">
    <property type="entry name" value="GidA associated domain, C-terminal subdomain"/>
    <property type="match status" value="1"/>
</dbReference>
<evidence type="ECO:0000256" key="6">
    <source>
        <dbReference type="ARBA" id="ARBA00022694"/>
    </source>
</evidence>
<dbReference type="InterPro" id="IPR036188">
    <property type="entry name" value="FAD/NAD-bd_sf"/>
</dbReference>
<feature type="binding site" evidence="11">
    <location>
        <begin position="11"/>
        <end position="16"/>
    </location>
    <ligand>
        <name>FAD</name>
        <dbReference type="ChEBI" id="CHEBI:57692"/>
    </ligand>
</feature>
<evidence type="ECO:0000313" key="14">
    <source>
        <dbReference type="Proteomes" id="UP001055955"/>
    </source>
</evidence>
<dbReference type="InterPro" id="IPR004416">
    <property type="entry name" value="MnmG"/>
</dbReference>
<dbReference type="EMBL" id="CP092900">
    <property type="protein sequence ID" value="UTC24557.1"/>
    <property type="molecule type" value="Genomic_DNA"/>
</dbReference>
<dbReference type="Pfam" id="PF21680">
    <property type="entry name" value="GIDA_C_1st"/>
    <property type="match status" value="1"/>
</dbReference>
<dbReference type="HAMAP" id="MF_00129">
    <property type="entry name" value="MnmG_GidA"/>
    <property type="match status" value="1"/>
</dbReference>
<keyword evidence="11" id="KW-0963">Cytoplasm</keyword>
<proteinExistence type="inferred from homology"/>
<keyword evidence="8 11" id="KW-0520">NAD</keyword>
<dbReference type="PANTHER" id="PTHR11806">
    <property type="entry name" value="GLUCOSE INHIBITED DIVISION PROTEIN A"/>
    <property type="match status" value="1"/>
</dbReference>
<accession>A0ABY5DKP0</accession>
<evidence type="ECO:0000256" key="7">
    <source>
        <dbReference type="ARBA" id="ARBA00022827"/>
    </source>
</evidence>
<dbReference type="PROSITE" id="PS01280">
    <property type="entry name" value="GIDA_1"/>
    <property type="match status" value="1"/>
</dbReference>
<dbReference type="InterPro" id="IPR002218">
    <property type="entry name" value="MnmG-rel"/>
</dbReference>
<evidence type="ECO:0000256" key="1">
    <source>
        <dbReference type="ARBA" id="ARBA00001974"/>
    </source>
</evidence>
<dbReference type="RefSeq" id="WP_258568341.1">
    <property type="nucleotide sequence ID" value="NZ_CP092900.1"/>
</dbReference>
<comment type="subunit">
    <text evidence="9 11">Homodimer. Heterotetramer of two MnmE and two MnmG subunits.</text>
</comment>
<comment type="caution">
    <text evidence="11">Lacks conserved residue(s) required for the propagation of feature annotation.</text>
</comment>
<dbReference type="InterPro" id="IPR044920">
    <property type="entry name" value="MnmG_C_subdom_sf"/>
</dbReference>
<dbReference type="Gene3D" id="3.50.50.60">
    <property type="entry name" value="FAD/NAD(P)-binding domain"/>
    <property type="match status" value="2"/>
</dbReference>
<dbReference type="PANTHER" id="PTHR11806:SF0">
    <property type="entry name" value="PROTEIN MTO1 HOMOLOG, MITOCHONDRIAL"/>
    <property type="match status" value="1"/>
</dbReference>
<gene>
    <name evidence="11 13" type="primary">mnmG</name>
    <name evidence="11" type="synonym">gidA</name>
    <name evidence="13" type="ORF">MMH89_00040</name>
</gene>
<evidence type="ECO:0000256" key="9">
    <source>
        <dbReference type="ARBA" id="ARBA00025948"/>
    </source>
</evidence>
<dbReference type="InterPro" id="IPR040131">
    <property type="entry name" value="MnmG_N"/>
</dbReference>
<dbReference type="NCBIfam" id="TIGR00136">
    <property type="entry name" value="mnmG_gidA"/>
    <property type="match status" value="1"/>
</dbReference>
<evidence type="ECO:0000256" key="3">
    <source>
        <dbReference type="ARBA" id="ARBA00007653"/>
    </source>
</evidence>
<evidence type="ECO:0000259" key="12">
    <source>
        <dbReference type="SMART" id="SM01228"/>
    </source>
</evidence>
<keyword evidence="5 11" id="KW-0285">Flavoprotein</keyword>
<keyword evidence="6 11" id="KW-0819">tRNA processing</keyword>
<evidence type="ECO:0000313" key="13">
    <source>
        <dbReference type="EMBL" id="UTC24557.1"/>
    </source>
</evidence>
<evidence type="ECO:0000256" key="4">
    <source>
        <dbReference type="ARBA" id="ARBA00020461"/>
    </source>
</evidence>
<feature type="domain" description="tRNA uridine 5-carboxymethylaminomethyl modification enzyme C-terminal subdomain" evidence="12">
    <location>
        <begin position="523"/>
        <end position="594"/>
    </location>
</feature>
<reference evidence="13 14" key="1">
    <citation type="journal article" date="2022" name="Nat. Microbiol.">
        <title>The microbiome of a bacterivorous marine choanoflagellate contains a resource-demanding obligate bacterial associate.</title>
        <authorList>
            <person name="Needham D.M."/>
            <person name="Poirier C."/>
            <person name="Bachy C."/>
            <person name="George E.E."/>
            <person name="Wilken S."/>
            <person name="Yung C.C.M."/>
            <person name="Limardo A.J."/>
            <person name="Morando M."/>
            <person name="Sudek L."/>
            <person name="Malmstrom R.R."/>
            <person name="Keeling P.J."/>
            <person name="Santoro A.E."/>
            <person name="Worden A.Z."/>
        </authorList>
    </citation>
    <scope>NUCLEOTIDE SEQUENCE [LARGE SCALE GENOMIC DNA]</scope>
    <source>
        <strain evidence="13 14">Comchoano-1</strain>
    </source>
</reference>
<comment type="similarity">
    <text evidence="3 11">Belongs to the MnmG family.</text>
</comment>
<comment type="function">
    <text evidence="2 11">NAD-binding protein involved in the addition of a carboxymethylaminomethyl (cmnm) group at the wobble position (U34) of certain tRNAs, forming tRNA-cmnm(5)s(2)U34.</text>
</comment>
<dbReference type="Proteomes" id="UP001055955">
    <property type="component" value="Chromosome"/>
</dbReference>
<evidence type="ECO:0000256" key="5">
    <source>
        <dbReference type="ARBA" id="ARBA00022630"/>
    </source>
</evidence>
<keyword evidence="7 11" id="KW-0274">FAD</keyword>
<evidence type="ECO:0000256" key="8">
    <source>
        <dbReference type="ARBA" id="ARBA00023027"/>
    </source>
</evidence>
<dbReference type="SMART" id="SM01228">
    <property type="entry name" value="GIDA_assoc_3"/>
    <property type="match status" value="1"/>
</dbReference>
<feature type="binding site" evidence="11">
    <location>
        <begin position="268"/>
        <end position="282"/>
    </location>
    <ligand>
        <name>NAD(+)</name>
        <dbReference type="ChEBI" id="CHEBI:57540"/>
    </ligand>
</feature>
<dbReference type="Pfam" id="PF13932">
    <property type="entry name" value="SAM_GIDA_C"/>
    <property type="match status" value="1"/>
</dbReference>
<dbReference type="SUPFAM" id="SSF51905">
    <property type="entry name" value="FAD/NAD(P)-binding domain"/>
    <property type="match status" value="1"/>
</dbReference>
<keyword evidence="14" id="KW-1185">Reference proteome</keyword>
<evidence type="ECO:0000256" key="2">
    <source>
        <dbReference type="ARBA" id="ARBA00003717"/>
    </source>
</evidence>
<dbReference type="InterPro" id="IPR020595">
    <property type="entry name" value="MnmG-rel_CS"/>
</dbReference>
<dbReference type="InterPro" id="IPR047001">
    <property type="entry name" value="MnmG_C_subdom"/>
</dbReference>
<name>A0ABY5DKP0_9GAMM</name>
<dbReference type="InterPro" id="IPR049312">
    <property type="entry name" value="GIDA_C_N"/>
</dbReference>
<protein>
    <recommendedName>
        <fullName evidence="4 11">tRNA uridine 5-carboxymethylaminomethyl modification enzyme MnmG</fullName>
    </recommendedName>
    <alternativeName>
        <fullName evidence="10 11">Glucose-inhibited division protein A</fullName>
    </alternativeName>
</protein>
<organism evidence="13 14">
    <name type="scientific">Candidatus Comchoanobacter bicostacola</name>
    <dbReference type="NCBI Taxonomy" id="2919598"/>
    <lineage>
        <taxon>Bacteria</taxon>
        <taxon>Pseudomonadati</taxon>
        <taxon>Pseudomonadota</taxon>
        <taxon>Gammaproteobacteria</taxon>
        <taxon>Candidatus Comchoanobacterales</taxon>
        <taxon>Candidatus Comchoanobacteraceae</taxon>
        <taxon>Candidatus Comchoanobacter</taxon>
    </lineage>
</organism>
<dbReference type="InterPro" id="IPR026904">
    <property type="entry name" value="MnmG_C"/>
</dbReference>
<dbReference type="PROSITE" id="PS01281">
    <property type="entry name" value="GIDA_2"/>
    <property type="match status" value="1"/>
</dbReference>
<comment type="cofactor">
    <cofactor evidence="1 11">
        <name>FAD</name>
        <dbReference type="ChEBI" id="CHEBI:57692"/>
    </cofactor>
</comment>
<dbReference type="Pfam" id="PF01134">
    <property type="entry name" value="GIDA"/>
    <property type="match status" value="1"/>
</dbReference>
<evidence type="ECO:0000256" key="10">
    <source>
        <dbReference type="ARBA" id="ARBA00031800"/>
    </source>
</evidence>